<gene>
    <name evidence="4" type="ORF">SCE1572_47750</name>
</gene>
<evidence type="ECO:0000256" key="2">
    <source>
        <dbReference type="ARBA" id="ARBA00022840"/>
    </source>
</evidence>
<dbReference type="RefSeq" id="WP_020741385.1">
    <property type="nucleotide sequence ID" value="NC_021658.1"/>
</dbReference>
<dbReference type="OrthoDB" id="5496274at2"/>
<dbReference type="InterPro" id="IPR003593">
    <property type="entry name" value="AAA+_ATPase"/>
</dbReference>
<dbReference type="Gene3D" id="3.40.50.300">
    <property type="entry name" value="P-loop containing nucleotide triphosphate hydrolases"/>
    <property type="match status" value="1"/>
</dbReference>
<dbReference type="KEGG" id="scu:SCE1572_47750"/>
<dbReference type="SMART" id="SM00382">
    <property type="entry name" value="AAA"/>
    <property type="match status" value="1"/>
</dbReference>
<dbReference type="InterPro" id="IPR002078">
    <property type="entry name" value="Sigma_54_int"/>
</dbReference>
<dbReference type="eggNOG" id="COG3829">
    <property type="taxonomic scope" value="Bacteria"/>
</dbReference>
<dbReference type="Gene3D" id="1.10.8.60">
    <property type="match status" value="1"/>
</dbReference>
<dbReference type="FunFam" id="3.40.50.300:FF:000006">
    <property type="entry name" value="DNA-binding transcriptional regulator NtrC"/>
    <property type="match status" value="1"/>
</dbReference>
<dbReference type="PANTHER" id="PTHR32071">
    <property type="entry name" value="TRANSCRIPTIONAL REGULATORY PROTEIN"/>
    <property type="match status" value="1"/>
</dbReference>
<dbReference type="InterPro" id="IPR025662">
    <property type="entry name" value="Sigma_54_int_dom_ATP-bd_1"/>
</dbReference>
<dbReference type="HOGENOM" id="CLU_417320_0_0_7"/>
<dbReference type="Proteomes" id="UP000014803">
    <property type="component" value="Chromosome"/>
</dbReference>
<dbReference type="Pfam" id="PF25601">
    <property type="entry name" value="AAA_lid_14"/>
    <property type="match status" value="1"/>
</dbReference>
<feature type="domain" description="Sigma-54 factor interaction" evidence="3">
    <location>
        <begin position="112"/>
        <end position="350"/>
    </location>
</feature>
<dbReference type="PROSITE" id="PS00675">
    <property type="entry name" value="SIGMA54_INTERACT_1"/>
    <property type="match status" value="1"/>
</dbReference>
<evidence type="ECO:0000313" key="4">
    <source>
        <dbReference type="EMBL" id="AGP41518.1"/>
    </source>
</evidence>
<dbReference type="Pfam" id="PF00158">
    <property type="entry name" value="Sigma54_activat"/>
    <property type="match status" value="1"/>
</dbReference>
<reference evidence="4 5" key="1">
    <citation type="journal article" date="2013" name="Sci. Rep.">
        <title>Extraordinary expansion of a Sorangium cellulosum genome from an alkaline milieu.</title>
        <authorList>
            <person name="Han K."/>
            <person name="Li Z.F."/>
            <person name="Peng R."/>
            <person name="Zhu L.P."/>
            <person name="Zhou T."/>
            <person name="Wang L.G."/>
            <person name="Li S.G."/>
            <person name="Zhang X.B."/>
            <person name="Hu W."/>
            <person name="Wu Z.H."/>
            <person name="Qin N."/>
            <person name="Li Y.Z."/>
        </authorList>
    </citation>
    <scope>NUCLEOTIDE SEQUENCE [LARGE SCALE GENOMIC DNA]</scope>
    <source>
        <strain evidence="4 5">So0157-2</strain>
    </source>
</reference>
<dbReference type="SUPFAM" id="SSF52540">
    <property type="entry name" value="P-loop containing nucleoside triphosphate hydrolases"/>
    <property type="match status" value="1"/>
</dbReference>
<proteinExistence type="predicted"/>
<evidence type="ECO:0000313" key="5">
    <source>
        <dbReference type="Proteomes" id="UP000014803"/>
    </source>
</evidence>
<evidence type="ECO:0000259" key="3">
    <source>
        <dbReference type="PROSITE" id="PS50045"/>
    </source>
</evidence>
<sequence length="657" mass="73248">MILIDEKLPADPLRSEVVLHVRRHLRRALRARRGTSGDLALLFGLSSKQGERLKLHRALEAASPIDAAAELIAAAMRPTPPVITLGHDDEHIARCHAWLRRRKDEERAFDSIIATDLEMLLVLSKARDYATSHTPEAPAGSEIPILIEGETGTGKELLARAIHDIWARERSATHGFHVVQVAGLPPDLINDELFGHVKGAFTGAEKARLGRLEEANGGTLLIDEIGDLPPAAQVRLLRFLQDQKLSRTGENEERSIQVRIVAATWHRLDDDVAQGTFRRDLLHRVRVGWLRLPPLRSRPGMFTDVVPELLRKLGQTAVPPITRSATEALALYDWPGNLRELVGVLRVALSSAGRSTVRLEDLPPHLQRPYLEQPLFRRAPGFLCDEADGQTLSENLVAWRVKEVVASLNAIAPPAGATDASALRDFFASIPDASDEHRAVIQQLERSVDLTREQGRLVAVERTLTKIQRAPGLPQEILRALDAEHKIVTARREATDRDVAALSAATHLNDSPWFKLLSELRQLPVFAKQDPVHLLQGFVPLVQLTAWLAPEVIETVKAFAREGNILDRARQLLRQNGPQLLEAARDTESLEDDSMSEHSEVEALKLPDKRRDWSREHWQGIMKMFPSKAAAARDLGIDVKTISSHLKRHGIKERWTA</sequence>
<evidence type="ECO:0000256" key="1">
    <source>
        <dbReference type="ARBA" id="ARBA00022741"/>
    </source>
</evidence>
<dbReference type="GO" id="GO:0006355">
    <property type="term" value="P:regulation of DNA-templated transcription"/>
    <property type="evidence" value="ECO:0007669"/>
    <property type="project" value="InterPro"/>
</dbReference>
<protein>
    <recommendedName>
        <fullName evidence="3">Sigma-54 factor interaction domain-containing protein</fullName>
    </recommendedName>
</protein>
<dbReference type="PROSITE" id="PS50045">
    <property type="entry name" value="SIGMA54_INTERACT_4"/>
    <property type="match status" value="1"/>
</dbReference>
<dbReference type="STRING" id="1254432.SCE1572_47750"/>
<dbReference type="EMBL" id="CP003969">
    <property type="protein sequence ID" value="AGP41518.1"/>
    <property type="molecule type" value="Genomic_DNA"/>
</dbReference>
<accession>S4YF53</accession>
<dbReference type="GO" id="GO:0005524">
    <property type="term" value="F:ATP binding"/>
    <property type="evidence" value="ECO:0007669"/>
    <property type="project" value="UniProtKB-KW"/>
</dbReference>
<dbReference type="InterPro" id="IPR025943">
    <property type="entry name" value="Sigma_54_int_dom_ATP-bd_2"/>
</dbReference>
<name>S4YF53_SORCE</name>
<dbReference type="CDD" id="cd00009">
    <property type="entry name" value="AAA"/>
    <property type="match status" value="1"/>
</dbReference>
<dbReference type="AlphaFoldDB" id="S4YF53"/>
<organism evidence="4 5">
    <name type="scientific">Sorangium cellulosum So0157-2</name>
    <dbReference type="NCBI Taxonomy" id="1254432"/>
    <lineage>
        <taxon>Bacteria</taxon>
        <taxon>Pseudomonadati</taxon>
        <taxon>Myxococcota</taxon>
        <taxon>Polyangia</taxon>
        <taxon>Polyangiales</taxon>
        <taxon>Polyangiaceae</taxon>
        <taxon>Sorangium</taxon>
    </lineage>
</organism>
<dbReference type="InterPro" id="IPR027417">
    <property type="entry name" value="P-loop_NTPase"/>
</dbReference>
<keyword evidence="2" id="KW-0067">ATP-binding</keyword>
<dbReference type="InterPro" id="IPR058031">
    <property type="entry name" value="AAA_lid_NorR"/>
</dbReference>
<dbReference type="PATRIC" id="fig|1254432.3.peg.10789"/>
<keyword evidence="1" id="KW-0547">Nucleotide-binding</keyword>
<dbReference type="PROSITE" id="PS00676">
    <property type="entry name" value="SIGMA54_INTERACT_2"/>
    <property type="match status" value="1"/>
</dbReference>